<dbReference type="PANTHER" id="PTHR12940">
    <property type="entry name" value="ES-2 PROTEIN - RELATED"/>
    <property type="match status" value="1"/>
</dbReference>
<gene>
    <name evidence="5" type="ORF">AMATHDRAFT_134745</name>
</gene>
<evidence type="ECO:0000313" key="6">
    <source>
        <dbReference type="Proteomes" id="UP000242287"/>
    </source>
</evidence>
<sequence length="515" mass="56899">MSTPKSLSSPRPERSLNHQVVLEEDDYTTALSHIIARDFFPSLVHLDATNNYLDALDTRDPHLIHASVRKLEEVGSTPLSSRRMPNQTPSQTPFGYGPADTPLRTPRSEAPSKRPKYDTGLSLDEFQAKYTSEDNSSFTQILDEENKKRKELYGWAWEAQKKVDTQRERMLEAREKMLIEAPPVTGMRERFRIEAPRPIGLLTEGLTNSLPEWKQGEGDEQVECQVECPEKGKEVILTKTAEEIEVDVMAPKKDLRPAGVDGWKFKARNSLMFPPDADESPYYPSPATGTRPDPKIIKYGNTRLPEQEHSASTSRGASAPPSPTRSRIEAAITGTPYRPKSPSSDQFSLVPNVPSPTPAELGSAAVKQLMTWGTLNATPRVISNSDDGEGPTPETPFRLQNISAREAISHKLSSKASKSLRAKASLLGLGQLGHTPGIRTPTTSSGRKGDMAPPSWTPRRSEAPGNLTPAARRLLERTTKGAAATRRVESSSQDAQETDLNRVRWTPTPNSITRR</sequence>
<keyword evidence="3" id="KW-0539">Nucleus</keyword>
<dbReference type="STRING" id="703135.A0A2A9NYC4"/>
<feature type="region of interest" description="Disordered" evidence="4">
    <location>
        <begin position="74"/>
        <end position="119"/>
    </location>
</feature>
<protein>
    <recommendedName>
        <fullName evidence="7">Nuclear protein DGCR14</fullName>
    </recommendedName>
</protein>
<dbReference type="PANTHER" id="PTHR12940:SF0">
    <property type="entry name" value="SPLICING FACTOR ESS-2 HOMOLOG"/>
    <property type="match status" value="1"/>
</dbReference>
<dbReference type="InterPro" id="IPR019148">
    <property type="entry name" value="Nuclear_protein_DGCR14_ESS-2"/>
</dbReference>
<dbReference type="EMBL" id="KZ301969">
    <property type="protein sequence ID" value="PFH54584.1"/>
    <property type="molecule type" value="Genomic_DNA"/>
</dbReference>
<feature type="region of interest" description="Disordered" evidence="4">
    <location>
        <begin position="334"/>
        <end position="353"/>
    </location>
</feature>
<dbReference type="Pfam" id="PF09751">
    <property type="entry name" value="Es2"/>
    <property type="match status" value="1"/>
</dbReference>
<feature type="region of interest" description="Disordered" evidence="4">
    <location>
        <begin position="274"/>
        <end position="325"/>
    </location>
</feature>
<feature type="region of interest" description="Disordered" evidence="4">
    <location>
        <begin position="430"/>
        <end position="515"/>
    </location>
</feature>
<dbReference type="AlphaFoldDB" id="A0A2A9NYC4"/>
<dbReference type="OrthoDB" id="19679at2759"/>
<dbReference type="Proteomes" id="UP000242287">
    <property type="component" value="Unassembled WGS sequence"/>
</dbReference>
<feature type="compositionally biased region" description="Polar residues" evidence="4">
    <location>
        <begin position="77"/>
        <end position="93"/>
    </location>
</feature>
<comment type="subcellular location">
    <subcellularLocation>
        <location evidence="1">Nucleus</location>
    </subcellularLocation>
</comment>
<accession>A0A2A9NYC4</accession>
<organism evidence="5 6">
    <name type="scientific">Amanita thiersii Skay4041</name>
    <dbReference type="NCBI Taxonomy" id="703135"/>
    <lineage>
        <taxon>Eukaryota</taxon>
        <taxon>Fungi</taxon>
        <taxon>Dikarya</taxon>
        <taxon>Basidiomycota</taxon>
        <taxon>Agaricomycotina</taxon>
        <taxon>Agaricomycetes</taxon>
        <taxon>Agaricomycetidae</taxon>
        <taxon>Agaricales</taxon>
        <taxon>Pluteineae</taxon>
        <taxon>Amanitaceae</taxon>
        <taxon>Amanita</taxon>
    </lineage>
</organism>
<name>A0A2A9NYC4_9AGAR</name>
<evidence type="ECO:0000256" key="3">
    <source>
        <dbReference type="ARBA" id="ARBA00023242"/>
    </source>
</evidence>
<evidence type="ECO:0000313" key="5">
    <source>
        <dbReference type="EMBL" id="PFH54584.1"/>
    </source>
</evidence>
<comment type="similarity">
    <text evidence="2">Belongs to the ESS2 family.</text>
</comment>
<evidence type="ECO:0008006" key="7">
    <source>
        <dbReference type="Google" id="ProtNLM"/>
    </source>
</evidence>
<evidence type="ECO:0000256" key="1">
    <source>
        <dbReference type="ARBA" id="ARBA00004123"/>
    </source>
</evidence>
<evidence type="ECO:0000256" key="4">
    <source>
        <dbReference type="SAM" id="MobiDB-lite"/>
    </source>
</evidence>
<feature type="compositionally biased region" description="Basic and acidic residues" evidence="4">
    <location>
        <begin position="106"/>
        <end position="117"/>
    </location>
</feature>
<dbReference type="GO" id="GO:0071013">
    <property type="term" value="C:catalytic step 2 spliceosome"/>
    <property type="evidence" value="ECO:0007669"/>
    <property type="project" value="TreeGrafter"/>
</dbReference>
<proteinExistence type="inferred from homology"/>
<evidence type="ECO:0000256" key="2">
    <source>
        <dbReference type="ARBA" id="ARBA00009072"/>
    </source>
</evidence>
<reference evidence="5 6" key="1">
    <citation type="submission" date="2014-02" db="EMBL/GenBank/DDBJ databases">
        <title>Transposable element dynamics among asymbiotic and ectomycorrhizal Amanita fungi.</title>
        <authorList>
            <consortium name="DOE Joint Genome Institute"/>
            <person name="Hess J."/>
            <person name="Skrede I."/>
            <person name="Wolfe B."/>
            <person name="LaButti K."/>
            <person name="Ohm R.A."/>
            <person name="Grigoriev I.V."/>
            <person name="Pringle A."/>
        </authorList>
    </citation>
    <scope>NUCLEOTIDE SEQUENCE [LARGE SCALE GENOMIC DNA]</scope>
    <source>
        <strain evidence="5 6">SKay4041</strain>
    </source>
</reference>
<keyword evidence="6" id="KW-1185">Reference proteome</keyword>